<evidence type="ECO:0000313" key="6">
    <source>
        <dbReference type="Proteomes" id="UP000639973"/>
    </source>
</evidence>
<dbReference type="HAMAP" id="MF_00996">
    <property type="entry name" value="MqnD"/>
    <property type="match status" value="1"/>
</dbReference>
<keyword evidence="3 4" id="KW-0456">Lyase</keyword>
<evidence type="ECO:0000256" key="2">
    <source>
        <dbReference type="ARBA" id="ARBA00022428"/>
    </source>
</evidence>
<dbReference type="PANTHER" id="PTHR37167">
    <property type="entry name" value="1,4-DIHYDROXY-6-NAPHTOATE SYNTHASE"/>
    <property type="match status" value="1"/>
</dbReference>
<organism evidence="5 6">
    <name type="scientific">Deinococcus aerolatus</name>
    <dbReference type="NCBI Taxonomy" id="522487"/>
    <lineage>
        <taxon>Bacteria</taxon>
        <taxon>Thermotogati</taxon>
        <taxon>Deinococcota</taxon>
        <taxon>Deinococci</taxon>
        <taxon>Deinococcales</taxon>
        <taxon>Deinococcaceae</taxon>
        <taxon>Deinococcus</taxon>
    </lineage>
</organism>
<dbReference type="CDD" id="cd13635">
    <property type="entry name" value="PBP2_Ttha1568_Mqnd"/>
    <property type="match status" value="1"/>
</dbReference>
<proteinExistence type="inferred from homology"/>
<dbReference type="EC" id="4.1.99.29" evidence="4"/>
<dbReference type="Pfam" id="PF02621">
    <property type="entry name" value="VitK2_biosynth"/>
    <property type="match status" value="1"/>
</dbReference>
<sequence length="311" mass="33919">MTPSMPPPCDEPLSRPWGGAYPRAMTLTPPSPAVLQLGYSFCPNDTFIFHALHAGLVPAPLPVREVLEDVQTLNDWAVAGRLPITKISYRAYFGVMDRYVALRAGGALGRGVGPLIVTRGDVADLNGKTVASPGALTTAELLLRLVYPEVKVVRMRYDAVMPAVERGEADGQPISAGLIIHESRFTYPQHGLSRHLDLGAWWEADTGLPLPLGAILVRRDLAPAVQWALNESVRASLDYAYAHPEASRAYIRQHALEMADEVMQAHIDLYVNAFSLDVGEEGTRAVQELRRRAVEVGAVQDSGLPLFVEQP</sequence>
<evidence type="ECO:0000256" key="3">
    <source>
        <dbReference type="ARBA" id="ARBA00023239"/>
    </source>
</evidence>
<comment type="function">
    <text evidence="4">Catalyzes the conversion of cyclic dehypoxanthine futalosine (cyclic DHFL) into 1,4-dihydroxy-6-naphthoate, a step in the biosynthesis of menaquinone (MK, vitamin K2).</text>
</comment>
<comment type="caution">
    <text evidence="5">The sequence shown here is derived from an EMBL/GenBank/DDBJ whole genome shotgun (WGS) entry which is preliminary data.</text>
</comment>
<comment type="catalytic activity">
    <reaction evidence="4">
        <text>cyclic dehypoxanthinylfutalosinate = 1,4-dihydroxy-6-naphthoate + dihydroxyacetone</text>
        <dbReference type="Rhea" id="RHEA:33087"/>
        <dbReference type="ChEBI" id="CHEBI:16016"/>
        <dbReference type="ChEBI" id="CHEBI:64254"/>
        <dbReference type="ChEBI" id="CHEBI:64270"/>
        <dbReference type="EC" id="4.1.99.29"/>
    </reaction>
</comment>
<dbReference type="SUPFAM" id="SSF53850">
    <property type="entry name" value="Periplasmic binding protein-like II"/>
    <property type="match status" value="1"/>
</dbReference>
<accession>A0ABQ2G3W6</accession>
<dbReference type="InterPro" id="IPR030869">
    <property type="entry name" value="MqnD"/>
</dbReference>
<keyword evidence="2 4" id="KW-0474">Menaquinone biosynthesis</keyword>
<dbReference type="Proteomes" id="UP000639973">
    <property type="component" value="Unassembled WGS sequence"/>
</dbReference>
<feature type="active site" description="Proton acceptor" evidence="4">
    <location>
        <position position="181"/>
    </location>
</feature>
<dbReference type="PANTHER" id="PTHR37167:SF1">
    <property type="entry name" value="1,4-DIHYDROXY-6-NAPHTOATE SYNTHASE"/>
    <property type="match status" value="1"/>
</dbReference>
<feature type="binding site" evidence="4">
    <location>
        <begin position="138"/>
        <end position="139"/>
    </location>
    <ligand>
        <name>substrate</name>
    </ligand>
</feature>
<comment type="pathway">
    <text evidence="1 4">Quinol/quinone metabolism; menaquinone biosynthesis.</text>
</comment>
<name>A0ABQ2G3W6_9DEIO</name>
<protein>
    <recommendedName>
        <fullName evidence="4">1,4-dihydroxy-6-naphtoate synthase</fullName>
        <ecNumber evidence="4">4.1.99.29</ecNumber>
    </recommendedName>
    <alternativeName>
        <fullName evidence="4">Menaquinone biosynthetic enzyme MqnD</fullName>
    </alternativeName>
</protein>
<evidence type="ECO:0000313" key="5">
    <source>
        <dbReference type="EMBL" id="GGL73790.1"/>
    </source>
</evidence>
<gene>
    <name evidence="4 5" type="primary">mqnD</name>
    <name evidence="5" type="ORF">GCM10010840_09840</name>
</gene>
<comment type="similarity">
    <text evidence="4">Belongs to the MqnA/MqnD family. MqnD subfamily.</text>
</comment>
<reference evidence="6" key="1">
    <citation type="journal article" date="2019" name="Int. J. Syst. Evol. Microbiol.">
        <title>The Global Catalogue of Microorganisms (GCM) 10K type strain sequencing project: providing services to taxonomists for standard genome sequencing and annotation.</title>
        <authorList>
            <consortium name="The Broad Institute Genomics Platform"/>
            <consortium name="The Broad Institute Genome Sequencing Center for Infectious Disease"/>
            <person name="Wu L."/>
            <person name="Ma J."/>
        </authorList>
    </citation>
    <scope>NUCLEOTIDE SEQUENCE [LARGE SCALE GENOMIC DNA]</scope>
    <source>
        <strain evidence="6">JCM 15442</strain>
    </source>
</reference>
<evidence type="ECO:0000256" key="4">
    <source>
        <dbReference type="HAMAP-Rule" id="MF_00996"/>
    </source>
</evidence>
<keyword evidence="6" id="KW-1185">Reference proteome</keyword>
<dbReference type="EMBL" id="BMOL01000003">
    <property type="protein sequence ID" value="GGL73790.1"/>
    <property type="molecule type" value="Genomic_DNA"/>
</dbReference>
<feature type="binding site" evidence="4">
    <location>
        <begin position="86"/>
        <end position="88"/>
    </location>
    <ligand>
        <name>substrate</name>
    </ligand>
</feature>
<dbReference type="Gene3D" id="3.40.190.10">
    <property type="entry name" value="Periplasmic binding protein-like II"/>
    <property type="match status" value="2"/>
</dbReference>
<evidence type="ECO:0000256" key="1">
    <source>
        <dbReference type="ARBA" id="ARBA00004863"/>
    </source>
</evidence>
<dbReference type="InterPro" id="IPR003773">
    <property type="entry name" value="Menaquinone_biosynth"/>
</dbReference>